<dbReference type="RefSeq" id="WP_062005362.1">
    <property type="nucleotide sequence ID" value="NZ_CP012677.1"/>
</dbReference>
<feature type="transmembrane region" description="Helical" evidence="6">
    <location>
        <begin position="372"/>
        <end position="392"/>
    </location>
</feature>
<evidence type="ECO:0000256" key="1">
    <source>
        <dbReference type="ARBA" id="ARBA00004651"/>
    </source>
</evidence>
<dbReference type="AlphaFoldDB" id="A0A0M3UFR2"/>
<feature type="transmembrane region" description="Helical" evidence="6">
    <location>
        <begin position="319"/>
        <end position="342"/>
    </location>
</feature>
<dbReference type="GO" id="GO:0022857">
    <property type="term" value="F:transmembrane transporter activity"/>
    <property type="evidence" value="ECO:0007669"/>
    <property type="project" value="InterPro"/>
</dbReference>
<comment type="subcellular location">
    <subcellularLocation>
        <location evidence="1">Cell membrane</location>
        <topology evidence="1">Multi-pass membrane protein</topology>
    </subcellularLocation>
</comment>
<sequence length="431" mass="45314">MSVVAKAAPSKLADRVAIRSWRTPMLLAVLALVAVVLFVILGPEGHATFRISQDNDTWQVPNLVLPAKAFGVVASLVLMGLAVLAWVQLKQQARVAKWVTMAFAVVFVIALMVWIIGGTKTQNITLVGLFAGAMLITTPLVFGSLSGVLCERSGVVNIAIEGQLLAGAFTAALVASITQNAFAGLFAAAVAGMLVSFLLAAFSIKYVVNQIIVGVVLNVLVSGLTGFLFEKIMKTKVDGVAIYNQPVHLPDLPIPFLSQIPVLGPMLFRQSIIGYFMMVLVVALWFGLFRTRWGLRIRAVGEHPMAADTVGINVNRTRFLNVMAGGAVAGVGGAYFTLVAVSSFSKDMTGGLGFIALAALIFGRWNPIGAALAALLFGVAGNLQSILSLAGTPIDGQFLAMLPYALTILAVSGFVGKSRAPAADGDPYIKG</sequence>
<dbReference type="CDD" id="cd06580">
    <property type="entry name" value="TM_PBP1_transp_TpRbsC_like"/>
    <property type="match status" value="1"/>
</dbReference>
<feature type="transmembrane region" description="Helical" evidence="6">
    <location>
        <begin position="123"/>
        <end position="142"/>
    </location>
</feature>
<dbReference type="OrthoDB" id="9792579at2"/>
<feature type="transmembrane region" description="Helical" evidence="6">
    <location>
        <begin position="398"/>
        <end position="416"/>
    </location>
</feature>
<protein>
    <submittedName>
        <fullName evidence="7">ABC transporter permease</fullName>
    </submittedName>
</protein>
<dbReference type="GO" id="GO:0005886">
    <property type="term" value="C:plasma membrane"/>
    <property type="evidence" value="ECO:0007669"/>
    <property type="project" value="UniProtKB-SubCell"/>
</dbReference>
<gene>
    <name evidence="7" type="ORF">AOC05_02330</name>
</gene>
<dbReference type="PANTHER" id="PTHR43370">
    <property type="entry name" value="SUGAR ABC TRANSPORTER INTEGRAL MEMBRANE PROTEIN-RELATED"/>
    <property type="match status" value="1"/>
</dbReference>
<keyword evidence="3 6" id="KW-0812">Transmembrane</keyword>
<dbReference type="PANTHER" id="PTHR43370:SF1">
    <property type="entry name" value="GUANOSINE ABC TRANSPORTER PERMEASE PROTEIN NUPQ"/>
    <property type="match status" value="1"/>
</dbReference>
<evidence type="ECO:0000256" key="4">
    <source>
        <dbReference type="ARBA" id="ARBA00022989"/>
    </source>
</evidence>
<evidence type="ECO:0000256" key="6">
    <source>
        <dbReference type="SAM" id="Phobius"/>
    </source>
</evidence>
<feature type="transmembrane region" description="Helical" evidence="6">
    <location>
        <begin position="181"/>
        <end position="204"/>
    </location>
</feature>
<feature type="transmembrane region" description="Helical" evidence="6">
    <location>
        <begin position="63"/>
        <end position="86"/>
    </location>
</feature>
<keyword evidence="5 6" id="KW-0472">Membrane</keyword>
<dbReference type="Proteomes" id="UP000062833">
    <property type="component" value="Chromosome"/>
</dbReference>
<evidence type="ECO:0000256" key="2">
    <source>
        <dbReference type="ARBA" id="ARBA00022475"/>
    </source>
</evidence>
<organism evidence="7 8">
    <name type="scientific">Arthrobacter alpinus</name>
    <dbReference type="NCBI Taxonomy" id="656366"/>
    <lineage>
        <taxon>Bacteria</taxon>
        <taxon>Bacillati</taxon>
        <taxon>Actinomycetota</taxon>
        <taxon>Actinomycetes</taxon>
        <taxon>Micrococcales</taxon>
        <taxon>Micrococcaceae</taxon>
        <taxon>Arthrobacter</taxon>
    </lineage>
</organism>
<feature type="transmembrane region" description="Helical" evidence="6">
    <location>
        <begin position="211"/>
        <end position="229"/>
    </location>
</feature>
<dbReference type="InterPro" id="IPR001851">
    <property type="entry name" value="ABC_transp_permease"/>
</dbReference>
<feature type="transmembrane region" description="Helical" evidence="6">
    <location>
        <begin position="272"/>
        <end position="289"/>
    </location>
</feature>
<feature type="transmembrane region" description="Helical" evidence="6">
    <location>
        <begin position="25"/>
        <end position="43"/>
    </location>
</feature>
<dbReference type="PATRIC" id="fig|656366.3.peg.524"/>
<feature type="transmembrane region" description="Helical" evidence="6">
    <location>
        <begin position="98"/>
        <end position="117"/>
    </location>
</feature>
<proteinExistence type="predicted"/>
<keyword evidence="4 6" id="KW-1133">Transmembrane helix</keyword>
<accession>A0A0M3UFR2</accession>
<evidence type="ECO:0000313" key="7">
    <source>
        <dbReference type="EMBL" id="ALE91459.1"/>
    </source>
</evidence>
<evidence type="ECO:0000256" key="5">
    <source>
        <dbReference type="ARBA" id="ARBA00023136"/>
    </source>
</evidence>
<dbReference type="KEGG" id="aaq:AOC05_02330"/>
<dbReference type="Pfam" id="PF02653">
    <property type="entry name" value="BPD_transp_2"/>
    <property type="match status" value="1"/>
</dbReference>
<feature type="transmembrane region" description="Helical" evidence="6">
    <location>
        <begin position="154"/>
        <end position="175"/>
    </location>
</feature>
<evidence type="ECO:0000256" key="3">
    <source>
        <dbReference type="ARBA" id="ARBA00022692"/>
    </source>
</evidence>
<keyword evidence="2" id="KW-1003">Cell membrane</keyword>
<reference evidence="8" key="1">
    <citation type="submission" date="2015-09" db="EMBL/GenBank/DDBJ databases">
        <title>Complete genome of Arthrobacter alpinus strain R3.8.</title>
        <authorList>
            <person name="See-Too W.S."/>
            <person name="Chan K.G."/>
        </authorList>
    </citation>
    <scope>NUCLEOTIDE SEQUENCE [LARGE SCALE GENOMIC DNA]</scope>
    <source>
        <strain evidence="8">R3.8</strain>
    </source>
</reference>
<evidence type="ECO:0000313" key="8">
    <source>
        <dbReference type="Proteomes" id="UP000062833"/>
    </source>
</evidence>
<keyword evidence="8" id="KW-1185">Reference proteome</keyword>
<dbReference type="EMBL" id="CP012677">
    <property type="protein sequence ID" value="ALE91459.1"/>
    <property type="molecule type" value="Genomic_DNA"/>
</dbReference>
<name>A0A0M3UFR2_9MICC</name>